<proteinExistence type="predicted"/>
<accession>A0A6A6A5R8</accession>
<sequence>MLNLKVNLGVEEASAILEKLYQPYRTSKATDNTLGFTLSVDAEQVRISVKISQAPPIVPFIRVSGASLTVGKISRTPSLPSPRILEPPCIYLHASLWGSSSV</sequence>
<dbReference type="RefSeq" id="XP_033520510.1">
    <property type="nucleotide sequence ID" value="XM_033673447.1"/>
</dbReference>
<name>A0A6A6A5R8_9PLEO</name>
<protein>
    <submittedName>
        <fullName evidence="1">Uncharacterized protein</fullName>
    </submittedName>
</protein>
<reference evidence="1" key="1">
    <citation type="journal article" date="2020" name="Stud. Mycol.">
        <title>101 Dothideomycetes genomes: a test case for predicting lifestyles and emergence of pathogens.</title>
        <authorList>
            <person name="Haridas S."/>
            <person name="Albert R."/>
            <person name="Binder M."/>
            <person name="Bloem J."/>
            <person name="Labutti K."/>
            <person name="Salamov A."/>
            <person name="Andreopoulos B."/>
            <person name="Baker S."/>
            <person name="Barry K."/>
            <person name="Bills G."/>
            <person name="Bluhm B."/>
            <person name="Cannon C."/>
            <person name="Castanera R."/>
            <person name="Culley D."/>
            <person name="Daum C."/>
            <person name="Ezra D."/>
            <person name="Gonzalez J."/>
            <person name="Henrissat B."/>
            <person name="Kuo A."/>
            <person name="Liang C."/>
            <person name="Lipzen A."/>
            <person name="Lutzoni F."/>
            <person name="Magnuson J."/>
            <person name="Mondo S."/>
            <person name="Nolan M."/>
            <person name="Ohm R."/>
            <person name="Pangilinan J."/>
            <person name="Park H.-J."/>
            <person name="Ramirez L."/>
            <person name="Alfaro M."/>
            <person name="Sun H."/>
            <person name="Tritt A."/>
            <person name="Yoshinaga Y."/>
            <person name="Zwiers L.-H."/>
            <person name="Turgeon B."/>
            <person name="Goodwin S."/>
            <person name="Spatafora J."/>
            <person name="Crous P."/>
            <person name="Grigoriev I."/>
        </authorList>
    </citation>
    <scope>NUCLEOTIDE SEQUENCE</scope>
    <source>
        <strain evidence="1">CBS 119687</strain>
    </source>
</reference>
<evidence type="ECO:0000313" key="1">
    <source>
        <dbReference type="EMBL" id="KAF2126118.1"/>
    </source>
</evidence>
<dbReference type="Proteomes" id="UP000799771">
    <property type="component" value="Unassembled WGS sequence"/>
</dbReference>
<dbReference type="AlphaFoldDB" id="A0A6A6A5R8"/>
<evidence type="ECO:0000313" key="2">
    <source>
        <dbReference type="Proteomes" id="UP000799771"/>
    </source>
</evidence>
<dbReference type="EMBL" id="ML977514">
    <property type="protein sequence ID" value="KAF2126118.1"/>
    <property type="molecule type" value="Genomic_DNA"/>
</dbReference>
<keyword evidence="2" id="KW-1185">Reference proteome</keyword>
<gene>
    <name evidence="1" type="ORF">P153DRAFT_85608</name>
</gene>
<dbReference type="GeneID" id="54413879"/>
<organism evidence="1 2">
    <name type="scientific">Dothidotthia symphoricarpi CBS 119687</name>
    <dbReference type="NCBI Taxonomy" id="1392245"/>
    <lineage>
        <taxon>Eukaryota</taxon>
        <taxon>Fungi</taxon>
        <taxon>Dikarya</taxon>
        <taxon>Ascomycota</taxon>
        <taxon>Pezizomycotina</taxon>
        <taxon>Dothideomycetes</taxon>
        <taxon>Pleosporomycetidae</taxon>
        <taxon>Pleosporales</taxon>
        <taxon>Dothidotthiaceae</taxon>
        <taxon>Dothidotthia</taxon>
    </lineage>
</organism>